<dbReference type="GO" id="GO:0008270">
    <property type="term" value="F:zinc ion binding"/>
    <property type="evidence" value="ECO:0007669"/>
    <property type="project" value="InterPro"/>
</dbReference>
<proteinExistence type="inferred from homology"/>
<protein>
    <recommendedName>
        <fullName evidence="13">Zinc carboxypeptidase</fullName>
        <ecNumber evidence="12">3.4.17.18</ecNumber>
    </recommendedName>
</protein>
<dbReference type="InterPro" id="IPR057246">
    <property type="entry name" value="CARBOXYPEPT_ZN_1"/>
</dbReference>
<evidence type="ECO:0000259" key="16">
    <source>
        <dbReference type="PROSITE" id="PS52035"/>
    </source>
</evidence>
<evidence type="ECO:0000313" key="17">
    <source>
        <dbReference type="EMBL" id="MBB4692018.1"/>
    </source>
</evidence>
<evidence type="ECO:0000256" key="11">
    <source>
        <dbReference type="ARBA" id="ARBA00055464"/>
    </source>
</evidence>
<dbReference type="PROSITE" id="PS52035">
    <property type="entry name" value="PEPTIDASE_M14"/>
    <property type="match status" value="1"/>
</dbReference>
<dbReference type="GO" id="GO:0004181">
    <property type="term" value="F:metallocarboxypeptidase activity"/>
    <property type="evidence" value="ECO:0007669"/>
    <property type="project" value="InterPro"/>
</dbReference>
<keyword evidence="18" id="KW-1185">Reference proteome</keyword>
<dbReference type="AlphaFoldDB" id="A0A7W7FZF8"/>
<dbReference type="CDD" id="cd03859">
    <property type="entry name" value="M14_CPT"/>
    <property type="match status" value="1"/>
</dbReference>
<keyword evidence="7" id="KW-0378">Hydrolase</keyword>
<dbReference type="SUPFAM" id="SSF53187">
    <property type="entry name" value="Zn-dependent exopeptidases"/>
    <property type="match status" value="1"/>
</dbReference>
<dbReference type="InterPro" id="IPR000834">
    <property type="entry name" value="Peptidase_M14"/>
</dbReference>
<dbReference type="InterPro" id="IPR033810">
    <property type="entry name" value="Carboxypeptidase_T"/>
</dbReference>
<evidence type="ECO:0000256" key="2">
    <source>
        <dbReference type="ARBA" id="ARBA00005988"/>
    </source>
</evidence>
<keyword evidence="8" id="KW-0862">Zinc</keyword>
<evidence type="ECO:0000256" key="15">
    <source>
        <dbReference type="SAM" id="SignalP"/>
    </source>
</evidence>
<keyword evidence="5" id="KW-0479">Metal-binding</keyword>
<comment type="cofactor">
    <cofactor evidence="1">
        <name>Zn(2+)</name>
        <dbReference type="ChEBI" id="CHEBI:29105"/>
    </cofactor>
</comment>
<dbReference type="GO" id="GO:0006508">
    <property type="term" value="P:proteolysis"/>
    <property type="evidence" value="ECO:0007669"/>
    <property type="project" value="UniProtKB-KW"/>
</dbReference>
<dbReference type="PROSITE" id="PS51318">
    <property type="entry name" value="TAT"/>
    <property type="match status" value="1"/>
</dbReference>
<dbReference type="Proteomes" id="UP000542742">
    <property type="component" value="Unassembled WGS sequence"/>
</dbReference>
<dbReference type="PRINTS" id="PR00765">
    <property type="entry name" value="CRBOXYPTASEA"/>
</dbReference>
<dbReference type="FunFam" id="3.40.630.10:FF:000084">
    <property type="entry name" value="Carboxypeptidase B2"/>
    <property type="match status" value="1"/>
</dbReference>
<dbReference type="SMART" id="SM00631">
    <property type="entry name" value="Zn_pept"/>
    <property type="match status" value="1"/>
</dbReference>
<keyword evidence="6 15" id="KW-0732">Signal</keyword>
<dbReference type="InterPro" id="IPR006311">
    <property type="entry name" value="TAT_signal"/>
</dbReference>
<dbReference type="PANTHER" id="PTHR11705">
    <property type="entry name" value="PROTEASE FAMILY M14 CARBOXYPEPTIDASE A,B"/>
    <property type="match status" value="1"/>
</dbReference>
<dbReference type="EMBL" id="JACHMF010000001">
    <property type="protein sequence ID" value="MBB4692018.1"/>
    <property type="molecule type" value="Genomic_DNA"/>
</dbReference>
<keyword evidence="9" id="KW-0482">Metalloprotease</keyword>
<dbReference type="Pfam" id="PF00246">
    <property type="entry name" value="Peptidase_M14"/>
    <property type="match status" value="1"/>
</dbReference>
<feature type="signal peptide" evidence="15">
    <location>
        <begin position="1"/>
        <end position="27"/>
    </location>
</feature>
<evidence type="ECO:0000256" key="1">
    <source>
        <dbReference type="ARBA" id="ARBA00001947"/>
    </source>
</evidence>
<evidence type="ECO:0000256" key="13">
    <source>
        <dbReference type="ARBA" id="ARBA00074273"/>
    </source>
</evidence>
<dbReference type="EC" id="3.4.17.18" evidence="12"/>
<comment type="similarity">
    <text evidence="2 14">Belongs to the peptidase M14 family.</text>
</comment>
<sequence>MRRRRTAVAALALAMLGALISTPAADAAPAASAEPAQYEIYDVRNAGQRNQIARTGAAIDSVEHATVTITATPAEVRALQRQGFDVQPLLATFDFPPSDAPYHNYSEMVAEVNRVVAAYPAIASKRTIGRTYEGRDIVAVKISDNVGTDENEPEVLYDANHHAREHLTVEMALYLLNLYTSNYATDSRIRNVVNSRELWIIPSVNPDGSEYDIATGSYRSWRKNRQPNSGSSNVGTDLNRNYGYRWGCCGGSSGSTSSATYRGPSAFSAPETRAVRDFVTSRVVGGKQQIRAAMDFHTYSELVLWPFGHTTANTTTGMTTDDYNTFSTFGRQMAATNNYTPEQSSDLYVTDGDLLDWLWGTHKIFAYTFEMYPRTASGGGFYPPASVITRETTRNREAAVLLAEVADCPYKVIGKQTTYCS</sequence>
<dbReference type="GO" id="GO:0005615">
    <property type="term" value="C:extracellular space"/>
    <property type="evidence" value="ECO:0007669"/>
    <property type="project" value="TreeGrafter"/>
</dbReference>
<evidence type="ECO:0000313" key="18">
    <source>
        <dbReference type="Proteomes" id="UP000542742"/>
    </source>
</evidence>
<evidence type="ECO:0000256" key="5">
    <source>
        <dbReference type="ARBA" id="ARBA00022723"/>
    </source>
</evidence>
<evidence type="ECO:0000256" key="4">
    <source>
        <dbReference type="ARBA" id="ARBA00022670"/>
    </source>
</evidence>
<keyword evidence="4" id="KW-0645">Protease</keyword>
<evidence type="ECO:0000256" key="8">
    <source>
        <dbReference type="ARBA" id="ARBA00022833"/>
    </source>
</evidence>
<gene>
    <name evidence="17" type="ORF">BKA14_002166</name>
</gene>
<dbReference type="PANTHER" id="PTHR11705:SF143">
    <property type="entry name" value="SLL0236 PROTEIN"/>
    <property type="match status" value="1"/>
</dbReference>
<dbReference type="PROSITE" id="PS00132">
    <property type="entry name" value="CARBOXYPEPT_ZN_1"/>
    <property type="match status" value="1"/>
</dbReference>
<dbReference type="Gene3D" id="3.40.630.10">
    <property type="entry name" value="Zn peptidases"/>
    <property type="match status" value="1"/>
</dbReference>
<evidence type="ECO:0000256" key="3">
    <source>
        <dbReference type="ARBA" id="ARBA00022645"/>
    </source>
</evidence>
<evidence type="ECO:0000256" key="9">
    <source>
        <dbReference type="ARBA" id="ARBA00023049"/>
    </source>
</evidence>
<evidence type="ECO:0000256" key="12">
    <source>
        <dbReference type="ARBA" id="ARBA00066554"/>
    </source>
</evidence>
<reference evidence="17 18" key="1">
    <citation type="submission" date="2020-08" db="EMBL/GenBank/DDBJ databases">
        <title>Sequencing the genomes of 1000 actinobacteria strains.</title>
        <authorList>
            <person name="Klenk H.-P."/>
        </authorList>
    </citation>
    <scope>NUCLEOTIDE SEQUENCE [LARGE SCALE GENOMIC DNA]</scope>
    <source>
        <strain evidence="17 18">DSM 45518</strain>
    </source>
</reference>
<organism evidence="17 18">
    <name type="scientific">Paractinoplanes abujensis</name>
    <dbReference type="NCBI Taxonomy" id="882441"/>
    <lineage>
        <taxon>Bacteria</taxon>
        <taxon>Bacillati</taxon>
        <taxon>Actinomycetota</taxon>
        <taxon>Actinomycetes</taxon>
        <taxon>Micromonosporales</taxon>
        <taxon>Micromonosporaceae</taxon>
        <taxon>Paractinoplanes</taxon>
    </lineage>
</organism>
<feature type="chain" id="PRO_5030814844" description="Zinc carboxypeptidase" evidence="15">
    <location>
        <begin position="28"/>
        <end position="421"/>
    </location>
</feature>
<feature type="active site" description="Proton donor/acceptor" evidence="14">
    <location>
        <position position="370"/>
    </location>
</feature>
<feature type="domain" description="Peptidase M14" evidence="16">
    <location>
        <begin position="101"/>
        <end position="406"/>
    </location>
</feature>
<evidence type="ECO:0000256" key="6">
    <source>
        <dbReference type="ARBA" id="ARBA00022729"/>
    </source>
</evidence>
<name>A0A7W7FZF8_9ACTN</name>
<dbReference type="PROSITE" id="PS00133">
    <property type="entry name" value="CARBOXYPEPT_ZN_2"/>
    <property type="match status" value="1"/>
</dbReference>
<accession>A0A7W7FZF8</accession>
<evidence type="ECO:0000256" key="10">
    <source>
        <dbReference type="ARBA" id="ARBA00050859"/>
    </source>
</evidence>
<comment type="catalytic activity">
    <reaction evidence="10">
        <text>Releases a C-terminal residue, which may be hydrophobic or positively charged.</text>
        <dbReference type="EC" id="3.4.17.18"/>
    </reaction>
</comment>
<evidence type="ECO:0000256" key="7">
    <source>
        <dbReference type="ARBA" id="ARBA00022801"/>
    </source>
</evidence>
<comment type="function">
    <text evidence="11">Carboxypeptidase that possesses the specificities of both mammalian Cpase A and B. Thus shows broad substrate specificity, being able to cleave Cbz-Gly-Leu, Cbz-Gly-Val, Cbz-Gly-Phe, Cbz-Gly-Lys and Bz-Gly-Arg in vitro.</text>
</comment>
<evidence type="ECO:0000256" key="14">
    <source>
        <dbReference type="PROSITE-ProRule" id="PRU01379"/>
    </source>
</evidence>
<keyword evidence="3" id="KW-0121">Carboxypeptidase</keyword>
<dbReference type="InterPro" id="IPR057247">
    <property type="entry name" value="CARBOXYPEPT_ZN_2"/>
</dbReference>
<comment type="caution">
    <text evidence="17">The sequence shown here is derived from an EMBL/GenBank/DDBJ whole genome shotgun (WGS) entry which is preliminary data.</text>
</comment>